<comment type="caution">
    <text evidence="2">The sequence shown here is derived from an EMBL/GenBank/DDBJ whole genome shotgun (WGS) entry which is preliminary data.</text>
</comment>
<keyword evidence="1" id="KW-1133">Transmembrane helix</keyword>
<proteinExistence type="predicted"/>
<evidence type="ECO:0000313" key="2">
    <source>
        <dbReference type="EMBL" id="GGD09868.1"/>
    </source>
</evidence>
<protein>
    <submittedName>
        <fullName evidence="2">Uncharacterized protein</fullName>
    </submittedName>
</protein>
<dbReference type="EMBL" id="BMIN01000005">
    <property type="protein sequence ID" value="GGD09868.1"/>
    <property type="molecule type" value="Genomic_DNA"/>
</dbReference>
<name>A0ABQ1Q1I5_9BACI</name>
<keyword evidence="1" id="KW-0812">Transmembrane</keyword>
<keyword evidence="1" id="KW-0472">Membrane</keyword>
<organism evidence="2 3">
    <name type="scientific">Pontibacillus salipaludis</name>
    <dbReference type="NCBI Taxonomy" id="1697394"/>
    <lineage>
        <taxon>Bacteria</taxon>
        <taxon>Bacillati</taxon>
        <taxon>Bacillota</taxon>
        <taxon>Bacilli</taxon>
        <taxon>Bacillales</taxon>
        <taxon>Bacillaceae</taxon>
        <taxon>Pontibacillus</taxon>
    </lineage>
</organism>
<feature type="transmembrane region" description="Helical" evidence="1">
    <location>
        <begin position="66"/>
        <end position="97"/>
    </location>
</feature>
<dbReference type="RefSeq" id="WP_188652693.1">
    <property type="nucleotide sequence ID" value="NZ_BMIN01000005.1"/>
</dbReference>
<sequence>MKRIIYSILWIAFIAGELSLLTLNPIEWSTIMIIVLIASLFNFIFGIVTVIKSLDRAHIPLLTSGFLLCLLCTTLDIGNFFLISYLYFIGLMLYMIYSPFPEERNKTQ</sequence>
<evidence type="ECO:0000313" key="3">
    <source>
        <dbReference type="Proteomes" id="UP000642571"/>
    </source>
</evidence>
<reference evidence="3" key="1">
    <citation type="journal article" date="2019" name="Int. J. Syst. Evol. Microbiol.">
        <title>The Global Catalogue of Microorganisms (GCM) 10K type strain sequencing project: providing services to taxonomists for standard genome sequencing and annotation.</title>
        <authorList>
            <consortium name="The Broad Institute Genomics Platform"/>
            <consortium name="The Broad Institute Genome Sequencing Center for Infectious Disease"/>
            <person name="Wu L."/>
            <person name="Ma J."/>
        </authorList>
    </citation>
    <scope>NUCLEOTIDE SEQUENCE [LARGE SCALE GENOMIC DNA]</scope>
    <source>
        <strain evidence="3">CGMCC 1.15353</strain>
    </source>
</reference>
<gene>
    <name evidence="2" type="ORF">GCM10011389_16730</name>
</gene>
<keyword evidence="3" id="KW-1185">Reference proteome</keyword>
<accession>A0ABQ1Q1I5</accession>
<feature type="transmembrane region" description="Helical" evidence="1">
    <location>
        <begin position="7"/>
        <end position="26"/>
    </location>
</feature>
<dbReference type="Proteomes" id="UP000642571">
    <property type="component" value="Unassembled WGS sequence"/>
</dbReference>
<evidence type="ECO:0000256" key="1">
    <source>
        <dbReference type="SAM" id="Phobius"/>
    </source>
</evidence>
<feature type="transmembrane region" description="Helical" evidence="1">
    <location>
        <begin position="32"/>
        <end position="54"/>
    </location>
</feature>